<comment type="caution">
    <text evidence="3">The sequence shown here is derived from an EMBL/GenBank/DDBJ whole genome shotgun (WGS) entry which is preliminary data.</text>
</comment>
<dbReference type="Proteomes" id="UP000198406">
    <property type="component" value="Unassembled WGS sequence"/>
</dbReference>
<dbReference type="InParanoid" id="A0A1Z5JZV1"/>
<feature type="compositionally biased region" description="Basic and acidic residues" evidence="2">
    <location>
        <begin position="912"/>
        <end position="933"/>
    </location>
</feature>
<organism evidence="3 4">
    <name type="scientific">Fistulifera solaris</name>
    <name type="common">Oleaginous diatom</name>
    <dbReference type="NCBI Taxonomy" id="1519565"/>
    <lineage>
        <taxon>Eukaryota</taxon>
        <taxon>Sar</taxon>
        <taxon>Stramenopiles</taxon>
        <taxon>Ochrophyta</taxon>
        <taxon>Bacillariophyta</taxon>
        <taxon>Bacillariophyceae</taxon>
        <taxon>Bacillariophycidae</taxon>
        <taxon>Naviculales</taxon>
        <taxon>Naviculaceae</taxon>
        <taxon>Fistulifera</taxon>
    </lineage>
</organism>
<feature type="compositionally biased region" description="Basic and acidic residues" evidence="2">
    <location>
        <begin position="639"/>
        <end position="663"/>
    </location>
</feature>
<feature type="compositionally biased region" description="Basic and acidic residues" evidence="2">
    <location>
        <begin position="736"/>
        <end position="755"/>
    </location>
</feature>
<dbReference type="OrthoDB" id="57471at2759"/>
<feature type="coiled-coil region" evidence="1">
    <location>
        <begin position="305"/>
        <end position="374"/>
    </location>
</feature>
<feature type="compositionally biased region" description="Polar residues" evidence="2">
    <location>
        <begin position="996"/>
        <end position="1009"/>
    </location>
</feature>
<evidence type="ECO:0000256" key="1">
    <source>
        <dbReference type="SAM" id="Coils"/>
    </source>
</evidence>
<feature type="coiled-coil region" evidence="1">
    <location>
        <begin position="410"/>
        <end position="529"/>
    </location>
</feature>
<sequence length="1040" mass="118900">MNRKKPLGNRPGGSFPALRQSASNFGRRELGTSGGGGQSLVQIQRPQPTAAHVQKEQMHSLTMKEVMNDLQILHEQQQEGQRQLDQARLVKQRRMEQYTACEEKLRKLNYQHGQDRAFQKDLSEKLSMAQRLMGSAKHKAAKANKDIDVFERMLHQAIEAKRRLLCHHRGNRLHLVKLREILTLLKSKIGQENAYFMTLTTEYETIQSQEKNLRQARDEKILMTQKIAGESVPLRAEQMKLRIEIDEQLQVSTNVKEQMVSLRKQIEDVATQRKAAVDHEEKLTESHKESLLQMNQQAHTEQSEIKKQVETIKVVERKIAALKEVAQLESGGANGIYANFARIQESIEAEQQSLEDEQNSSNSVKEEMAAIRTQLSNVRTDTERTQKSVAEKKMGLAEAKEREARRQSEYKEWIDKLDTKRSEVSALEKTYEEEKNIKQQRSLSLQKERDDIGADIANGELRLTELKESLQKTTDDITATEVQHQDDIDRLLADVDSLKDELKAEKKKNRSLRAKEAAKNNELTDLETRVASFGDDGRQKIESSLEFKAAIAQLIDEHPILQGIRITDISKERDFETIAKHYLRPVVEHCDDRIKSAQKMSKALKASAKRKEEEYQRSKKAAEAEEERQRRHREKRKMRLETEQSKSKKPRTAEQECGDKSSIFEEDSVQSADEMPKVTTSSEKKVHWGNSDKRSRHKSEQKKRTKNSVSTSGVQHKPSKASRRDASSSKQPKTSMPKDRHMQDSRKNVDRHPARDVSGTKASPTISDLSLELGKLGKETEKFKSKHKESVGDDIQTTTANPKSIAEVDRRKSATQTTKHWSTKVPDNTAAPEKTSDSLPMFIDISTSKTNTSSKNQSLASKEHSTIQSEKKGHKEAMNREEVRPRSKELKATGKPKESSKHRKESNFTNSAKEEHKEVMNRDETRPRSKEPKANGISKESYKHNRLSSKERSMMQPAEKGHKEAYYHEETRPLSTELKATGSLKESSKRRHSESHASQTLGAPSSERQNQSRRRVRNKTASASKITLQSFKNDVSFNFR</sequence>
<feature type="compositionally biased region" description="Basic residues" evidence="2">
    <location>
        <begin position="694"/>
        <end position="706"/>
    </location>
</feature>
<evidence type="ECO:0000313" key="3">
    <source>
        <dbReference type="EMBL" id="GAX19554.1"/>
    </source>
</evidence>
<feature type="region of interest" description="Disordered" evidence="2">
    <location>
        <begin position="598"/>
        <end position="1040"/>
    </location>
</feature>
<evidence type="ECO:0000256" key="2">
    <source>
        <dbReference type="SAM" id="MobiDB-lite"/>
    </source>
</evidence>
<protein>
    <submittedName>
        <fullName evidence="3">Uncharacterized protein</fullName>
    </submittedName>
</protein>
<keyword evidence="4" id="KW-1185">Reference proteome</keyword>
<feature type="compositionally biased region" description="Polar residues" evidence="2">
    <location>
        <begin position="1019"/>
        <end position="1040"/>
    </location>
</feature>
<feature type="coiled-coil region" evidence="1">
    <location>
        <begin position="199"/>
        <end position="226"/>
    </location>
</feature>
<reference evidence="3 4" key="1">
    <citation type="journal article" date="2015" name="Plant Cell">
        <title>Oil accumulation by the oleaginous diatom Fistulifera solaris as revealed by the genome and transcriptome.</title>
        <authorList>
            <person name="Tanaka T."/>
            <person name="Maeda Y."/>
            <person name="Veluchamy A."/>
            <person name="Tanaka M."/>
            <person name="Abida H."/>
            <person name="Marechal E."/>
            <person name="Bowler C."/>
            <person name="Muto M."/>
            <person name="Sunaga Y."/>
            <person name="Tanaka M."/>
            <person name="Yoshino T."/>
            <person name="Taniguchi T."/>
            <person name="Fukuda Y."/>
            <person name="Nemoto M."/>
            <person name="Matsumoto M."/>
            <person name="Wong P.S."/>
            <person name="Aburatani S."/>
            <person name="Fujibuchi W."/>
        </authorList>
    </citation>
    <scope>NUCLEOTIDE SEQUENCE [LARGE SCALE GENOMIC DNA]</scope>
    <source>
        <strain evidence="3 4">JPCC DA0580</strain>
    </source>
</reference>
<gene>
    <name evidence="3" type="ORF">FisN_19Hh132</name>
</gene>
<feature type="compositionally biased region" description="Basic and acidic residues" evidence="2">
    <location>
        <begin position="775"/>
        <end position="791"/>
    </location>
</feature>
<feature type="compositionally biased region" description="Low complexity" evidence="2">
    <location>
        <begin position="846"/>
        <end position="856"/>
    </location>
</feature>
<proteinExistence type="predicted"/>
<feature type="compositionally biased region" description="Basic and acidic residues" evidence="2">
    <location>
        <begin position="861"/>
        <end position="899"/>
    </location>
</feature>
<name>A0A1Z5JZV1_FISSO</name>
<keyword evidence="1" id="KW-0175">Coiled coil</keyword>
<evidence type="ECO:0000313" key="4">
    <source>
        <dbReference type="Proteomes" id="UP000198406"/>
    </source>
</evidence>
<feature type="compositionally biased region" description="Basic and acidic residues" evidence="2">
    <location>
        <begin position="609"/>
        <end position="629"/>
    </location>
</feature>
<dbReference type="EMBL" id="BDSP01000137">
    <property type="protein sequence ID" value="GAX19554.1"/>
    <property type="molecule type" value="Genomic_DNA"/>
</dbReference>
<accession>A0A1Z5JZV1</accession>
<feature type="compositionally biased region" description="Basic and acidic residues" evidence="2">
    <location>
        <begin position="940"/>
        <end position="972"/>
    </location>
</feature>
<dbReference type="AlphaFoldDB" id="A0A1Z5JZV1"/>
<feature type="compositionally biased region" description="Basic and acidic residues" evidence="2">
    <location>
        <begin position="682"/>
        <end position="693"/>
    </location>
</feature>